<name>A0A1G9VJ65_9FIRM</name>
<keyword evidence="3" id="KW-1185">Reference proteome</keyword>
<proteinExistence type="predicted"/>
<feature type="chain" id="PRO_5011690241" description="Porin" evidence="1">
    <location>
        <begin position="22"/>
        <end position="350"/>
    </location>
</feature>
<evidence type="ECO:0000313" key="3">
    <source>
        <dbReference type="Proteomes" id="UP000199309"/>
    </source>
</evidence>
<gene>
    <name evidence="2" type="ORF">SAMN05660299_01425</name>
</gene>
<dbReference type="SUPFAM" id="SSF56935">
    <property type="entry name" value="Porins"/>
    <property type="match status" value="1"/>
</dbReference>
<dbReference type="EMBL" id="FNHQ01000012">
    <property type="protein sequence ID" value="SDM72146.1"/>
    <property type="molecule type" value="Genomic_DNA"/>
</dbReference>
<dbReference type="OrthoDB" id="1676128at2"/>
<evidence type="ECO:0000313" key="2">
    <source>
        <dbReference type="EMBL" id="SDM72146.1"/>
    </source>
</evidence>
<feature type="signal peptide" evidence="1">
    <location>
        <begin position="1"/>
        <end position="21"/>
    </location>
</feature>
<organism evidence="2 3">
    <name type="scientific">Megasphaera paucivorans</name>
    <dbReference type="NCBI Taxonomy" id="349095"/>
    <lineage>
        <taxon>Bacteria</taxon>
        <taxon>Bacillati</taxon>
        <taxon>Bacillota</taxon>
        <taxon>Negativicutes</taxon>
        <taxon>Veillonellales</taxon>
        <taxon>Veillonellaceae</taxon>
        <taxon>Megasphaera</taxon>
    </lineage>
</organism>
<dbReference type="AlphaFoldDB" id="A0A1G9VJ65"/>
<evidence type="ECO:0008006" key="4">
    <source>
        <dbReference type="Google" id="ProtNLM"/>
    </source>
</evidence>
<protein>
    <recommendedName>
        <fullName evidence="4">Porin</fullName>
    </recommendedName>
</protein>
<dbReference type="RefSeq" id="WP_091649882.1">
    <property type="nucleotide sequence ID" value="NZ_FNHQ01000012.1"/>
</dbReference>
<accession>A0A1G9VJ65</accession>
<reference evidence="2 3" key="1">
    <citation type="submission" date="2016-10" db="EMBL/GenBank/DDBJ databases">
        <authorList>
            <person name="de Groot N.N."/>
        </authorList>
    </citation>
    <scope>NUCLEOTIDE SEQUENCE [LARGE SCALE GENOMIC DNA]</scope>
    <source>
        <strain evidence="2 3">DSM 16981</strain>
    </source>
</reference>
<dbReference type="Proteomes" id="UP000199309">
    <property type="component" value="Unassembled WGS sequence"/>
</dbReference>
<evidence type="ECO:0000256" key="1">
    <source>
        <dbReference type="SAM" id="SignalP"/>
    </source>
</evidence>
<keyword evidence="1" id="KW-0732">Signal</keyword>
<sequence>MKKIMMGTVISLGILCAPVFATDNEAIAAAAVLPTDVGIAGTEEKKTPEELTWSGDVSIKYERDTMENSPAIDGLMYSFRLNAEKQLSHGFSLYARLGAQYATQPSLGDFNTDAYDVNKKGVIAIDMFGLTYKKGDFSYKLGRQDLTIGATALLYSRSDTNIGIRNFVDGLTVEGNMGNIALTGVAAQEDNDGAADNHLYAIHGTYDVNKRMQVGATLGRYVYADDSGQNTTNGAVDAAYKFKKSTFTAELAKSNADKDNKAYAVTWNYAFNDKTAVYVTAFRVEPYADMGQQSDFDNNNRGFYYGITHQLTKNDSVEVVYKDQKTLRDADDTAGGSHNTKIEATITHSF</sequence>